<dbReference type="GO" id="GO:0006123">
    <property type="term" value="P:mitochondrial electron transport, cytochrome c to oxygen"/>
    <property type="evidence" value="ECO:0007669"/>
    <property type="project" value="InterPro"/>
</dbReference>
<keyword evidence="9 10" id="KW-0472">Membrane</keyword>
<accession>A0A0M8ZY97</accession>
<keyword evidence="5" id="KW-0999">Mitochondrion inner membrane</keyword>
<evidence type="ECO:0000256" key="10">
    <source>
        <dbReference type="SAM" id="Phobius"/>
    </source>
</evidence>
<dbReference type="InterPro" id="IPR036636">
    <property type="entry name" value="COX7C/Cox8_sf"/>
</dbReference>
<gene>
    <name evidence="11" type="ORF">WN51_14433</name>
</gene>
<evidence type="ECO:0000313" key="11">
    <source>
        <dbReference type="EMBL" id="KOX73387.1"/>
    </source>
</evidence>
<protein>
    <submittedName>
        <fullName evidence="11">Cytochrome c oxidase subunit 7C, mitochondrial</fullName>
    </submittedName>
</protein>
<keyword evidence="7 10" id="KW-1133">Transmembrane helix</keyword>
<dbReference type="GO" id="GO:0005743">
    <property type="term" value="C:mitochondrial inner membrane"/>
    <property type="evidence" value="ECO:0007669"/>
    <property type="project" value="UniProtKB-SubCell"/>
</dbReference>
<feature type="transmembrane region" description="Helical" evidence="10">
    <location>
        <begin position="46"/>
        <end position="69"/>
    </location>
</feature>
<comment type="subcellular location">
    <subcellularLocation>
        <location evidence="1">Mitochondrion inner membrane</location>
        <topology evidence="1">Single-pass membrane protein</topology>
    </subcellularLocation>
</comment>
<dbReference type="UniPathway" id="UPA00705"/>
<proteinExistence type="inferred from homology"/>
<sequence>MSALRSVLRRFTRSFKTTSVRRSEEHDPEGFPGANFPFDITNRYKLIALFIVFTGTGISVPFAVLHYHLNLK</sequence>
<dbReference type="EMBL" id="KQ435798">
    <property type="protein sequence ID" value="KOX73387.1"/>
    <property type="molecule type" value="Genomic_DNA"/>
</dbReference>
<evidence type="ECO:0000256" key="7">
    <source>
        <dbReference type="ARBA" id="ARBA00022989"/>
    </source>
</evidence>
<reference evidence="11 12" key="1">
    <citation type="submission" date="2015-07" db="EMBL/GenBank/DDBJ databases">
        <title>The genome of Melipona quadrifasciata.</title>
        <authorList>
            <person name="Pan H."/>
            <person name="Kapheim K."/>
        </authorList>
    </citation>
    <scope>NUCLEOTIDE SEQUENCE [LARGE SCALE GENOMIC DNA]</scope>
    <source>
        <strain evidence="11">0111107301</strain>
        <tissue evidence="11">Whole body</tissue>
    </source>
</reference>
<dbReference type="OrthoDB" id="9974841at2759"/>
<name>A0A0M8ZY97_9HYME</name>
<dbReference type="AlphaFoldDB" id="A0A0M8ZY97"/>
<dbReference type="Proteomes" id="UP000053105">
    <property type="component" value="Unassembled WGS sequence"/>
</dbReference>
<dbReference type="SUPFAM" id="SSF81427">
    <property type="entry name" value="Mitochondrial cytochrome c oxidase subunit VIIc (aka VIIIa)"/>
    <property type="match status" value="1"/>
</dbReference>
<dbReference type="PANTHER" id="PTHR13313:SF0">
    <property type="entry name" value="CYTOCHROME C OXIDASE SUBUNIT 7C, MITOCHONDRIAL"/>
    <property type="match status" value="1"/>
</dbReference>
<organism evidence="11 12">
    <name type="scientific">Melipona quadrifasciata</name>
    <dbReference type="NCBI Taxonomy" id="166423"/>
    <lineage>
        <taxon>Eukaryota</taxon>
        <taxon>Metazoa</taxon>
        <taxon>Ecdysozoa</taxon>
        <taxon>Arthropoda</taxon>
        <taxon>Hexapoda</taxon>
        <taxon>Insecta</taxon>
        <taxon>Pterygota</taxon>
        <taxon>Neoptera</taxon>
        <taxon>Endopterygota</taxon>
        <taxon>Hymenoptera</taxon>
        <taxon>Apocrita</taxon>
        <taxon>Aculeata</taxon>
        <taxon>Apoidea</taxon>
        <taxon>Anthophila</taxon>
        <taxon>Apidae</taxon>
        <taxon>Melipona</taxon>
    </lineage>
</organism>
<keyword evidence="12" id="KW-1185">Reference proteome</keyword>
<evidence type="ECO:0000313" key="12">
    <source>
        <dbReference type="Proteomes" id="UP000053105"/>
    </source>
</evidence>
<evidence type="ECO:0000256" key="3">
    <source>
        <dbReference type="ARBA" id="ARBA00010514"/>
    </source>
</evidence>
<evidence type="ECO:0000256" key="5">
    <source>
        <dbReference type="ARBA" id="ARBA00022792"/>
    </source>
</evidence>
<evidence type="ECO:0000256" key="6">
    <source>
        <dbReference type="ARBA" id="ARBA00022946"/>
    </source>
</evidence>
<evidence type="ECO:0000256" key="4">
    <source>
        <dbReference type="ARBA" id="ARBA00022692"/>
    </source>
</evidence>
<dbReference type="Pfam" id="PF02935">
    <property type="entry name" value="COX7C"/>
    <property type="match status" value="1"/>
</dbReference>
<dbReference type="Gene3D" id="4.10.49.10">
    <property type="entry name" value="Cytochrome c oxidase subunit VIIc"/>
    <property type="match status" value="1"/>
</dbReference>
<dbReference type="PANTHER" id="PTHR13313">
    <property type="entry name" value="CYTOCHROME C OXIDASE SUBUNIT VIIC"/>
    <property type="match status" value="1"/>
</dbReference>
<comment type="pathway">
    <text evidence="2">Energy metabolism; oxidative phosphorylation.</text>
</comment>
<comment type="similarity">
    <text evidence="3">Belongs to the cytochrome c oxidase VIIc family.</text>
</comment>
<evidence type="ECO:0000256" key="9">
    <source>
        <dbReference type="ARBA" id="ARBA00023136"/>
    </source>
</evidence>
<keyword evidence="8" id="KW-0496">Mitochondrion</keyword>
<dbReference type="GO" id="GO:0045277">
    <property type="term" value="C:respiratory chain complex IV"/>
    <property type="evidence" value="ECO:0007669"/>
    <property type="project" value="InterPro"/>
</dbReference>
<evidence type="ECO:0000256" key="8">
    <source>
        <dbReference type="ARBA" id="ARBA00023128"/>
    </source>
</evidence>
<keyword evidence="4 10" id="KW-0812">Transmembrane</keyword>
<dbReference type="InterPro" id="IPR004202">
    <property type="entry name" value="COX7C/Cox8"/>
</dbReference>
<keyword evidence="6" id="KW-0809">Transit peptide</keyword>
<evidence type="ECO:0000256" key="2">
    <source>
        <dbReference type="ARBA" id="ARBA00004673"/>
    </source>
</evidence>
<dbReference type="STRING" id="166423.A0A0M8ZY97"/>
<evidence type="ECO:0000256" key="1">
    <source>
        <dbReference type="ARBA" id="ARBA00004434"/>
    </source>
</evidence>